<feature type="compositionally biased region" description="Low complexity" evidence="1">
    <location>
        <begin position="532"/>
        <end position="546"/>
    </location>
</feature>
<evidence type="ECO:0000256" key="1">
    <source>
        <dbReference type="SAM" id="MobiDB-lite"/>
    </source>
</evidence>
<dbReference type="AlphaFoldDB" id="A0A9P4WCB3"/>
<gene>
    <name evidence="2" type="ORF">E8E13_010307</name>
</gene>
<dbReference type="EMBL" id="SWKU01000007">
    <property type="protein sequence ID" value="KAF3005131.1"/>
    <property type="molecule type" value="Genomic_DNA"/>
</dbReference>
<accession>A0A9P4WCB3</accession>
<evidence type="ECO:0000313" key="2">
    <source>
        <dbReference type="EMBL" id="KAF3005131.1"/>
    </source>
</evidence>
<organism evidence="2 3">
    <name type="scientific">Curvularia kusanoi</name>
    <name type="common">Cochliobolus kusanoi</name>
    <dbReference type="NCBI Taxonomy" id="90978"/>
    <lineage>
        <taxon>Eukaryota</taxon>
        <taxon>Fungi</taxon>
        <taxon>Dikarya</taxon>
        <taxon>Ascomycota</taxon>
        <taxon>Pezizomycotina</taxon>
        <taxon>Dothideomycetes</taxon>
        <taxon>Pleosporomycetidae</taxon>
        <taxon>Pleosporales</taxon>
        <taxon>Pleosporineae</taxon>
        <taxon>Pleosporaceae</taxon>
        <taxon>Curvularia</taxon>
    </lineage>
</organism>
<proteinExistence type="predicted"/>
<feature type="region of interest" description="Disordered" evidence="1">
    <location>
        <begin position="524"/>
        <end position="556"/>
    </location>
</feature>
<protein>
    <submittedName>
        <fullName evidence="2">Uncharacterized protein</fullName>
    </submittedName>
</protein>
<name>A0A9P4WCB3_CURKU</name>
<sequence>MAEILGIASGIFAAGQALDIFARQIRQWRDISNRLLDLNQGLTVCKHVFERWQHKWEVNEAQPNVYLRALFGHEGCHNIRLTLSTIRKISECLEDDVDQIIGRALRFRPDRSTHSKIIDRRLVEESLERIRRKTSWKHKFTLSVWNRAASLEKSLQRLEVNLRALESHTNYYLEKEHPDIFSEIKRLPGRKFVLRLEAEKSTTVKERITDTFAAQRDAVLLHRASDPGNKIHIGLSVPRIHHKDFAFLLPLGGKTHEFLVKPVRIRATKPVPRELASAVSELGRRLKSNDPCVVKPSSSTDGFELSKPPVPLLSALEYKDPLSTMFSKQTAHLGSQTLYTQDQNALASGIAQSSLRLIGSQWLRFLDSENVRWRRTTDNQWTSMLTATPGDSATTRTLEACHTAYIERAREPHDLTRHVHIFRIGLVLAELCLKTKISYVDFDMRANNVRIYMDDEMSVTREVSANDIASEVDLVCNPYLGEMVFFCLSALQDKKRLNDKLIQGDYFSIVVRHAGELDRLIKAPRRRGPCGAGSSSSSSAGGSPRSGSGGFTGYSR</sequence>
<evidence type="ECO:0000313" key="3">
    <source>
        <dbReference type="Proteomes" id="UP000801428"/>
    </source>
</evidence>
<keyword evidence="3" id="KW-1185">Reference proteome</keyword>
<reference evidence="2" key="1">
    <citation type="submission" date="2019-04" db="EMBL/GenBank/DDBJ databases">
        <title>Sequencing of skin fungus with MAO and IRED activity.</title>
        <authorList>
            <person name="Marsaioli A.J."/>
            <person name="Bonatto J.M.C."/>
            <person name="Reis Junior O."/>
        </authorList>
    </citation>
    <scope>NUCLEOTIDE SEQUENCE</scope>
    <source>
        <strain evidence="2">30M1</strain>
    </source>
</reference>
<comment type="caution">
    <text evidence="2">The sequence shown here is derived from an EMBL/GenBank/DDBJ whole genome shotgun (WGS) entry which is preliminary data.</text>
</comment>
<feature type="compositionally biased region" description="Gly residues" evidence="1">
    <location>
        <begin position="547"/>
        <end position="556"/>
    </location>
</feature>
<dbReference type="OrthoDB" id="5374070at2759"/>
<dbReference type="Proteomes" id="UP000801428">
    <property type="component" value="Unassembled WGS sequence"/>
</dbReference>